<dbReference type="RefSeq" id="WP_286288366.1">
    <property type="nucleotide sequence ID" value="NZ_JASXSZ010000002.1"/>
</dbReference>
<comment type="caution">
    <text evidence="9">The sequence shown here is derived from an EMBL/GenBank/DDBJ whole genome shotgun (WGS) entry which is preliminary data.</text>
</comment>
<dbReference type="SUPFAM" id="SSF49472">
    <property type="entry name" value="Transthyretin (synonym: prealbumin)"/>
    <property type="match status" value="1"/>
</dbReference>
<reference evidence="9 10" key="1">
    <citation type="submission" date="2023-06" db="EMBL/GenBank/DDBJ databases">
        <title>Microbacterium sp. nov., isolated from a waste landfill.</title>
        <authorList>
            <person name="Wen W."/>
        </authorList>
    </citation>
    <scope>NUCLEOTIDE SEQUENCE [LARGE SCALE GENOMIC DNA]</scope>
    <source>
        <strain evidence="9 10">ASV49</strain>
    </source>
</reference>
<evidence type="ECO:0000259" key="8">
    <source>
        <dbReference type="SMART" id="SM00095"/>
    </source>
</evidence>
<dbReference type="InterPro" id="IPR014306">
    <property type="entry name" value="Hydroxyisourate_hydrolase"/>
</dbReference>
<evidence type="ECO:0000313" key="9">
    <source>
        <dbReference type="EMBL" id="MDL9979483.1"/>
    </source>
</evidence>
<organism evidence="9 10">
    <name type="scientific">Microbacterium candidum</name>
    <dbReference type="NCBI Taxonomy" id="3041922"/>
    <lineage>
        <taxon>Bacteria</taxon>
        <taxon>Bacillati</taxon>
        <taxon>Actinomycetota</taxon>
        <taxon>Actinomycetes</taxon>
        <taxon>Micrococcales</taxon>
        <taxon>Microbacteriaceae</taxon>
        <taxon>Microbacterium</taxon>
    </lineage>
</organism>
<dbReference type="PANTHER" id="PTHR10395:SF7">
    <property type="entry name" value="5-HYDROXYISOURATE HYDROLASE"/>
    <property type="match status" value="1"/>
</dbReference>
<keyword evidence="6 7" id="KW-0378">Hydrolase</keyword>
<comment type="function">
    <text evidence="2">Catalyzes the hydrolysis of 5-hydroxyisourate (HIU) to 2-oxo-4-hydroxy-4-carboxy-5-ureidoimidazoline (OHCU).</text>
</comment>
<dbReference type="CDD" id="cd05822">
    <property type="entry name" value="TLP_HIUase"/>
    <property type="match status" value="1"/>
</dbReference>
<evidence type="ECO:0000256" key="5">
    <source>
        <dbReference type="ARBA" id="ARBA00022631"/>
    </source>
</evidence>
<dbReference type="GO" id="GO:0033971">
    <property type="term" value="F:hydroxyisourate hydrolase activity"/>
    <property type="evidence" value="ECO:0007669"/>
    <property type="project" value="UniProtKB-EC"/>
</dbReference>
<dbReference type="InterPro" id="IPR023416">
    <property type="entry name" value="Transthyretin/HIU_hydrolase_d"/>
</dbReference>
<evidence type="ECO:0000256" key="6">
    <source>
        <dbReference type="ARBA" id="ARBA00022801"/>
    </source>
</evidence>
<evidence type="ECO:0000256" key="3">
    <source>
        <dbReference type="ARBA" id="ARBA00009850"/>
    </source>
</evidence>
<dbReference type="PRINTS" id="PR00189">
    <property type="entry name" value="TRNSTHYRETIN"/>
</dbReference>
<dbReference type="NCBIfam" id="TIGR02962">
    <property type="entry name" value="hdxy_isourate"/>
    <property type="match status" value="1"/>
</dbReference>
<evidence type="ECO:0000256" key="2">
    <source>
        <dbReference type="ARBA" id="ARBA00002704"/>
    </source>
</evidence>
<feature type="domain" description="Transthyretin/hydroxyisourate hydrolase" evidence="8">
    <location>
        <begin position="1"/>
        <end position="109"/>
    </location>
</feature>
<protein>
    <recommendedName>
        <fullName evidence="7">5-hydroxyisourate hydrolase</fullName>
        <shortName evidence="7">HIU hydrolase</shortName>
        <shortName evidence="7">HIUHase</shortName>
        <ecNumber evidence="7">3.5.2.17</ecNumber>
    </recommendedName>
</protein>
<dbReference type="Proteomes" id="UP001235064">
    <property type="component" value="Unassembled WGS sequence"/>
</dbReference>
<dbReference type="PANTHER" id="PTHR10395">
    <property type="entry name" value="URICASE AND TRANSTHYRETIN-RELATED"/>
    <property type="match status" value="1"/>
</dbReference>
<dbReference type="InterPro" id="IPR036817">
    <property type="entry name" value="Transthyretin/HIU_hydrolase_sf"/>
</dbReference>
<dbReference type="Pfam" id="PF00576">
    <property type="entry name" value="Transthyretin"/>
    <property type="match status" value="1"/>
</dbReference>
<dbReference type="EMBL" id="JASXSZ010000002">
    <property type="protein sequence ID" value="MDL9979483.1"/>
    <property type="molecule type" value="Genomic_DNA"/>
</dbReference>
<accession>A0ABT7MYF3</accession>
<evidence type="ECO:0000256" key="7">
    <source>
        <dbReference type="RuleBase" id="RU361270"/>
    </source>
</evidence>
<keyword evidence="10" id="KW-1185">Reference proteome</keyword>
<evidence type="ECO:0000313" key="10">
    <source>
        <dbReference type="Proteomes" id="UP001235064"/>
    </source>
</evidence>
<dbReference type="SMART" id="SM00095">
    <property type="entry name" value="TR_THY"/>
    <property type="match status" value="1"/>
</dbReference>
<sequence>MSVSHLTTHVLDAVSGLPAPGVPVQLFAADGALIAEAETDADGRAKQLGPEQLTPGVYRLRFDTGAYFASRSIPTFFPEAVLAFVIDDVDRHYHVPLLLSPFAYSTYRGS</sequence>
<dbReference type="PROSITE" id="PS00768">
    <property type="entry name" value="TRANSTHYRETIN_1"/>
    <property type="match status" value="1"/>
</dbReference>
<dbReference type="Gene3D" id="2.60.40.180">
    <property type="entry name" value="Transthyretin/hydroxyisourate hydrolase domain"/>
    <property type="match status" value="1"/>
</dbReference>
<comment type="subunit">
    <text evidence="4 7">Homotetramer.</text>
</comment>
<dbReference type="InterPro" id="IPR000895">
    <property type="entry name" value="Transthyretin/HIU_hydrolase"/>
</dbReference>
<proteinExistence type="inferred from homology"/>
<dbReference type="InterPro" id="IPR023418">
    <property type="entry name" value="Thyroxine_BS"/>
</dbReference>
<dbReference type="EC" id="3.5.2.17" evidence="7"/>
<keyword evidence="5 7" id="KW-0659">Purine metabolism</keyword>
<comment type="similarity">
    <text evidence="3 7">Belongs to the transthyretin family. 5-hydroxyisourate hydrolase subfamily.</text>
</comment>
<gene>
    <name evidence="9" type="primary">uraH</name>
    <name evidence="9" type="ORF">QSV35_09050</name>
</gene>
<evidence type="ECO:0000256" key="1">
    <source>
        <dbReference type="ARBA" id="ARBA00001043"/>
    </source>
</evidence>
<name>A0ABT7MYF3_9MICO</name>
<evidence type="ECO:0000256" key="4">
    <source>
        <dbReference type="ARBA" id="ARBA00011881"/>
    </source>
</evidence>
<comment type="catalytic activity">
    <reaction evidence="1 7">
        <text>5-hydroxyisourate + H2O = 5-hydroxy-2-oxo-4-ureido-2,5-dihydro-1H-imidazole-5-carboxylate + H(+)</text>
        <dbReference type="Rhea" id="RHEA:23736"/>
        <dbReference type="ChEBI" id="CHEBI:15377"/>
        <dbReference type="ChEBI" id="CHEBI:15378"/>
        <dbReference type="ChEBI" id="CHEBI:18072"/>
        <dbReference type="ChEBI" id="CHEBI:58639"/>
        <dbReference type="EC" id="3.5.2.17"/>
    </reaction>
</comment>